<dbReference type="EMBL" id="WBVQ01000001">
    <property type="protein sequence ID" value="KAB2817966.1"/>
    <property type="molecule type" value="Genomic_DNA"/>
</dbReference>
<organism evidence="1 2">
    <name type="scientific">Phaeocystidibacter marisrubri</name>
    <dbReference type="NCBI Taxonomy" id="1577780"/>
    <lineage>
        <taxon>Bacteria</taxon>
        <taxon>Pseudomonadati</taxon>
        <taxon>Bacteroidota</taxon>
        <taxon>Flavobacteriia</taxon>
        <taxon>Flavobacteriales</taxon>
        <taxon>Phaeocystidibacteraceae</taxon>
        <taxon>Phaeocystidibacter</taxon>
    </lineage>
</organism>
<dbReference type="RefSeq" id="WP_151692654.1">
    <property type="nucleotide sequence ID" value="NZ_BMGX01000002.1"/>
</dbReference>
<sequence>MKTVLFQFVLFSILLLPTSCSEMLTNKDTLRDISIKTELFSHRQFFELRQINAKLIEKLDQPPSHVLQLFKEIEDSLMNIQQSLIEHCGGIHPKTGSYMHLPAIAHVNHYFYRDDLNQNQRIHTFFHLVAKFVTSYTELNPESPFGEELQSKFEFLSNTADIEPTELFLDLPLDRAMQVIRSLQMSIELEKMRYVLSLQNIN</sequence>
<evidence type="ECO:0000313" key="1">
    <source>
        <dbReference type="EMBL" id="KAB2817966.1"/>
    </source>
</evidence>
<name>A0A6L3ZIX4_9FLAO</name>
<dbReference type="AlphaFoldDB" id="A0A6L3ZIX4"/>
<accession>A0A6L3ZIX4</accession>
<protein>
    <submittedName>
        <fullName evidence="1">Uncharacterized protein</fullName>
    </submittedName>
</protein>
<dbReference type="Proteomes" id="UP000484164">
    <property type="component" value="Unassembled WGS sequence"/>
</dbReference>
<reference evidence="1 2" key="1">
    <citation type="submission" date="2019-10" db="EMBL/GenBank/DDBJ databases">
        <title>Genome sequence of Phaeocystidibacter marisrubri JCM30614 (type strain).</title>
        <authorList>
            <person name="Bowman J.P."/>
        </authorList>
    </citation>
    <scope>NUCLEOTIDE SEQUENCE [LARGE SCALE GENOMIC DNA]</scope>
    <source>
        <strain evidence="1 2">JCM 30614</strain>
    </source>
</reference>
<gene>
    <name evidence="1" type="ORF">F8C82_06060</name>
</gene>
<keyword evidence="2" id="KW-1185">Reference proteome</keyword>
<comment type="caution">
    <text evidence="1">The sequence shown here is derived from an EMBL/GenBank/DDBJ whole genome shotgun (WGS) entry which is preliminary data.</text>
</comment>
<proteinExistence type="predicted"/>
<evidence type="ECO:0000313" key="2">
    <source>
        <dbReference type="Proteomes" id="UP000484164"/>
    </source>
</evidence>